<dbReference type="EMBL" id="SZYD01000006">
    <property type="protein sequence ID" value="KAD5961967.1"/>
    <property type="molecule type" value="Genomic_DNA"/>
</dbReference>
<proteinExistence type="predicted"/>
<sequence>MEEVDETESVHQVYMACLMHGHRVGISYYDCLTRELHVLELWEDGTADFPLIDMVKYQVKPLVIYTSTKSEESLLVALQQNYGAREVPAVKLMKSSIFSYEQAWHRLVYLWVTGMDDGLNVKERICFGSYAIIFANSMMDIESEVQVRASGGLLAILESERVVDTIEQNECGSVSIAVDFVKKISLNKFLKVDPAAHEALQIFQTDKHPSHMGIGRAKEGFSVFGMMNKVIGVIDVNRGVPKEVIRRGAFILDATTKGMHIDRTCDEKINAQDEQYKDVAEKMEAFDAICCGIETQSEIKMKTNWIKTQESISQ</sequence>
<name>A0A5N6P8D9_9ASTR</name>
<gene>
    <name evidence="1" type="ORF">E3N88_13440</name>
</gene>
<reference evidence="1 2" key="1">
    <citation type="submission" date="2019-05" db="EMBL/GenBank/DDBJ databases">
        <title>Mikania micrantha, genome provides insights into the molecular mechanism of rapid growth.</title>
        <authorList>
            <person name="Liu B."/>
        </authorList>
    </citation>
    <scope>NUCLEOTIDE SEQUENCE [LARGE SCALE GENOMIC DNA]</scope>
    <source>
        <strain evidence="1">NLD-2019</strain>
        <tissue evidence="1">Leaf</tissue>
    </source>
</reference>
<dbReference type="Proteomes" id="UP000326396">
    <property type="component" value="Linkage Group LG14"/>
</dbReference>
<dbReference type="AlphaFoldDB" id="A0A5N6P8D9"/>
<accession>A0A5N6P8D9</accession>
<evidence type="ECO:0000313" key="2">
    <source>
        <dbReference type="Proteomes" id="UP000326396"/>
    </source>
</evidence>
<dbReference type="OrthoDB" id="29596at2759"/>
<protein>
    <submittedName>
        <fullName evidence="1">Uncharacterized protein</fullName>
    </submittedName>
</protein>
<keyword evidence="2" id="KW-1185">Reference proteome</keyword>
<organism evidence="1 2">
    <name type="scientific">Mikania micrantha</name>
    <name type="common">bitter vine</name>
    <dbReference type="NCBI Taxonomy" id="192012"/>
    <lineage>
        <taxon>Eukaryota</taxon>
        <taxon>Viridiplantae</taxon>
        <taxon>Streptophyta</taxon>
        <taxon>Embryophyta</taxon>
        <taxon>Tracheophyta</taxon>
        <taxon>Spermatophyta</taxon>
        <taxon>Magnoliopsida</taxon>
        <taxon>eudicotyledons</taxon>
        <taxon>Gunneridae</taxon>
        <taxon>Pentapetalae</taxon>
        <taxon>asterids</taxon>
        <taxon>campanulids</taxon>
        <taxon>Asterales</taxon>
        <taxon>Asteraceae</taxon>
        <taxon>Asteroideae</taxon>
        <taxon>Heliantheae alliance</taxon>
        <taxon>Eupatorieae</taxon>
        <taxon>Mikania</taxon>
    </lineage>
</organism>
<evidence type="ECO:0000313" key="1">
    <source>
        <dbReference type="EMBL" id="KAD5961967.1"/>
    </source>
</evidence>
<comment type="caution">
    <text evidence="1">The sequence shown here is derived from an EMBL/GenBank/DDBJ whole genome shotgun (WGS) entry which is preliminary data.</text>
</comment>